<dbReference type="EMBL" id="AP024145">
    <property type="protein sequence ID" value="BCM83026.1"/>
    <property type="molecule type" value="Genomic_DNA"/>
</dbReference>
<gene>
    <name evidence="1" type="ORF">mvi_14870</name>
</gene>
<reference evidence="1" key="1">
    <citation type="submission" date="2020-11" db="EMBL/GenBank/DDBJ databases">
        <title>Complete genome sequence of a novel pathogenic Methylobacterium strain isolated from rice in Vietnam.</title>
        <authorList>
            <person name="Lai K."/>
            <person name="Okazaki S."/>
            <person name="Higashi K."/>
            <person name="Mori H."/>
            <person name="Toyoda A."/>
            <person name="Kurokawa K."/>
        </authorList>
    </citation>
    <scope>NUCLEOTIDE SEQUENCE</scope>
    <source>
        <strain evidence="1">VL1</strain>
    </source>
</reference>
<dbReference type="SUPFAM" id="SSF54862">
    <property type="entry name" value="4Fe-4S ferredoxins"/>
    <property type="match status" value="1"/>
</dbReference>
<proteinExistence type="predicted"/>
<dbReference type="Pfam" id="PF13459">
    <property type="entry name" value="Fer4_15"/>
    <property type="match status" value="1"/>
</dbReference>
<evidence type="ECO:0000313" key="2">
    <source>
        <dbReference type="Proteomes" id="UP000663508"/>
    </source>
</evidence>
<evidence type="ECO:0008006" key="3">
    <source>
        <dbReference type="Google" id="ProtNLM"/>
    </source>
</evidence>
<dbReference type="Gene3D" id="3.30.70.20">
    <property type="match status" value="1"/>
</dbReference>
<dbReference type="KEGG" id="mind:mvi_14870"/>
<name>A0A8H9C5J5_9HYPH</name>
<evidence type="ECO:0000313" key="1">
    <source>
        <dbReference type="EMBL" id="BCM83026.1"/>
    </source>
</evidence>
<sequence length="117" mass="12630">MGRILDGIDAVDITSTGERVGRAAVSSGAGTRPGDFGFLRRMVREPRMRVVVDLNRCQAYAQCCYAAPERFVLQGDEILAYDPAPPAAERAAIDRAVQACPVRAIRVEHDASAERAA</sequence>
<dbReference type="Proteomes" id="UP000663508">
    <property type="component" value="Chromosome"/>
</dbReference>
<organism evidence="1 2">
    <name type="scientific">Methylobacterium indicum</name>
    <dbReference type="NCBI Taxonomy" id="1775910"/>
    <lineage>
        <taxon>Bacteria</taxon>
        <taxon>Pseudomonadati</taxon>
        <taxon>Pseudomonadota</taxon>
        <taxon>Alphaproteobacteria</taxon>
        <taxon>Hyphomicrobiales</taxon>
        <taxon>Methylobacteriaceae</taxon>
        <taxon>Methylobacterium</taxon>
    </lineage>
</organism>
<accession>A0A8H9C5J5</accession>
<protein>
    <recommendedName>
        <fullName evidence="3">Ferredoxin</fullName>
    </recommendedName>
</protein>
<dbReference type="AlphaFoldDB" id="A0A8H9C5J5"/>